<dbReference type="AlphaFoldDB" id="A0A1J1I2P0"/>
<sequence length="115" mass="13713">MPEPYRFVIQITFLISQIWIVIKECKNVSNPVTSILETFFDNSVQKIKNKNIRNEITHQSFEMSTYYLQKKEHWKILQINDSLLTAIISPIITTILTLIQFELTFDDELRNRKYS</sequence>
<keyword evidence="1" id="KW-0472">Membrane</keyword>
<protein>
    <submittedName>
        <fullName evidence="2">CLUMA_CG006217, isoform A</fullName>
    </submittedName>
</protein>
<name>A0A1J1I2P0_9DIPT</name>
<reference evidence="2 3" key="1">
    <citation type="submission" date="2015-04" db="EMBL/GenBank/DDBJ databases">
        <authorList>
            <person name="Syromyatnikov M.Y."/>
            <person name="Popov V.N."/>
        </authorList>
    </citation>
    <scope>NUCLEOTIDE SEQUENCE [LARGE SCALE GENOMIC DNA]</scope>
</reference>
<organism evidence="2 3">
    <name type="scientific">Clunio marinus</name>
    <dbReference type="NCBI Taxonomy" id="568069"/>
    <lineage>
        <taxon>Eukaryota</taxon>
        <taxon>Metazoa</taxon>
        <taxon>Ecdysozoa</taxon>
        <taxon>Arthropoda</taxon>
        <taxon>Hexapoda</taxon>
        <taxon>Insecta</taxon>
        <taxon>Pterygota</taxon>
        <taxon>Neoptera</taxon>
        <taxon>Endopterygota</taxon>
        <taxon>Diptera</taxon>
        <taxon>Nematocera</taxon>
        <taxon>Chironomoidea</taxon>
        <taxon>Chironomidae</taxon>
        <taxon>Clunio</taxon>
    </lineage>
</organism>
<evidence type="ECO:0000313" key="2">
    <source>
        <dbReference type="EMBL" id="CRK92641.1"/>
    </source>
</evidence>
<dbReference type="EMBL" id="CVRI01000034">
    <property type="protein sequence ID" value="CRK92641.1"/>
    <property type="molecule type" value="Genomic_DNA"/>
</dbReference>
<dbReference type="Proteomes" id="UP000183832">
    <property type="component" value="Unassembled WGS sequence"/>
</dbReference>
<feature type="transmembrane region" description="Helical" evidence="1">
    <location>
        <begin position="83"/>
        <end position="105"/>
    </location>
</feature>
<gene>
    <name evidence="2" type="ORF">CLUMA_CG006217</name>
</gene>
<keyword evidence="1" id="KW-0812">Transmembrane</keyword>
<proteinExistence type="predicted"/>
<evidence type="ECO:0000313" key="3">
    <source>
        <dbReference type="Proteomes" id="UP000183832"/>
    </source>
</evidence>
<accession>A0A1J1I2P0</accession>
<keyword evidence="3" id="KW-1185">Reference proteome</keyword>
<keyword evidence="1" id="KW-1133">Transmembrane helix</keyword>
<evidence type="ECO:0000256" key="1">
    <source>
        <dbReference type="SAM" id="Phobius"/>
    </source>
</evidence>